<feature type="signal peptide" evidence="5">
    <location>
        <begin position="1"/>
        <end position="30"/>
    </location>
</feature>
<comment type="similarity">
    <text evidence="1">Belongs to the ice-binding protein family.</text>
</comment>
<feature type="transmembrane region" description="Helical" evidence="4">
    <location>
        <begin position="360"/>
        <end position="381"/>
    </location>
</feature>
<protein>
    <recommendedName>
        <fullName evidence="8">DUF3494 domain-containing protein</fullName>
    </recommendedName>
</protein>
<dbReference type="InterPro" id="IPR013783">
    <property type="entry name" value="Ig-like_fold"/>
</dbReference>
<keyword evidence="4" id="KW-0812">Transmembrane</keyword>
<dbReference type="EMBL" id="JACHWQ010000001">
    <property type="protein sequence ID" value="MBB2974535.1"/>
    <property type="molecule type" value="Genomic_DNA"/>
</dbReference>
<dbReference type="AlphaFoldDB" id="A0A7W4V0C8"/>
<comment type="caution">
    <text evidence="6">The sequence shown here is derived from an EMBL/GenBank/DDBJ whole genome shotgun (WGS) entry which is preliminary data.</text>
</comment>
<evidence type="ECO:0000313" key="7">
    <source>
        <dbReference type="Proteomes" id="UP000529310"/>
    </source>
</evidence>
<sequence length="390" mass="38377">MIRIYSSARTAAIVAAAAALILIPATVASADTTIDGPVGLGTAGTYSVLAASTVTNTNVSTLSGDLGLSPGSSITGFPPGLVGGTVHQTDAEAAQAQVDLTTAYNVAASLTPNQTGLGELTGPSLTPGVYSGNALSVNGVLVLAGTAESVWVFQASSTLTVGSSAQVIMTGGASACNVFWQVGTSATIGTGAQFVGTVMANISVTANTAATVTGRLLARTGAVTLDTNTLTAATGCSTTPGDVSTSPEITSTAPADGTVGTSYSHTITSSGTPDATYSVTTGQLPMGLVFDGTTGTISGTPTVPGSTTFTVTASNGTSPDDEVTYVLTVNAVSPEVAPETPADNQPVSSDEAPLLAESGLSLGATPFVGFAFVALGVLAVIRSRRVATRR</sequence>
<dbReference type="InterPro" id="IPR021884">
    <property type="entry name" value="Ice-bd_prot"/>
</dbReference>
<evidence type="ECO:0000256" key="1">
    <source>
        <dbReference type="ARBA" id="ARBA00005445"/>
    </source>
</evidence>
<organism evidence="6 7">
    <name type="scientific">Microbacterium endophyticum</name>
    <dbReference type="NCBI Taxonomy" id="1526412"/>
    <lineage>
        <taxon>Bacteria</taxon>
        <taxon>Bacillati</taxon>
        <taxon>Actinomycetota</taxon>
        <taxon>Actinomycetes</taxon>
        <taxon>Micrococcales</taxon>
        <taxon>Microbacteriaceae</taxon>
        <taxon>Microbacterium</taxon>
    </lineage>
</organism>
<evidence type="ECO:0000313" key="6">
    <source>
        <dbReference type="EMBL" id="MBB2974535.1"/>
    </source>
</evidence>
<dbReference type="InterPro" id="IPR015919">
    <property type="entry name" value="Cadherin-like_sf"/>
</dbReference>
<dbReference type="Pfam" id="PF11999">
    <property type="entry name" value="Ice_binding"/>
    <property type="match status" value="1"/>
</dbReference>
<proteinExistence type="inferred from homology"/>
<feature type="region of interest" description="Disordered" evidence="3">
    <location>
        <begin position="237"/>
        <end position="257"/>
    </location>
</feature>
<keyword evidence="7" id="KW-1185">Reference proteome</keyword>
<evidence type="ECO:0000256" key="2">
    <source>
        <dbReference type="ARBA" id="ARBA00022729"/>
    </source>
</evidence>
<dbReference type="Gene3D" id="2.60.40.10">
    <property type="entry name" value="Immunoglobulins"/>
    <property type="match status" value="1"/>
</dbReference>
<feature type="chain" id="PRO_5030667697" description="DUF3494 domain-containing protein" evidence="5">
    <location>
        <begin position="31"/>
        <end position="390"/>
    </location>
</feature>
<dbReference type="GO" id="GO:0005975">
    <property type="term" value="P:carbohydrate metabolic process"/>
    <property type="evidence" value="ECO:0007669"/>
    <property type="project" value="UniProtKB-ARBA"/>
</dbReference>
<dbReference type="Proteomes" id="UP000529310">
    <property type="component" value="Unassembled WGS sequence"/>
</dbReference>
<dbReference type="GO" id="GO:0005509">
    <property type="term" value="F:calcium ion binding"/>
    <property type="evidence" value="ECO:0007669"/>
    <property type="project" value="InterPro"/>
</dbReference>
<reference evidence="6 7" key="1">
    <citation type="submission" date="2020-08" db="EMBL/GenBank/DDBJ databases">
        <title>Sequencing the genomes of 1000 actinobacteria strains.</title>
        <authorList>
            <person name="Klenk H.-P."/>
        </authorList>
    </citation>
    <scope>NUCLEOTIDE SEQUENCE [LARGE SCALE GENOMIC DNA]</scope>
    <source>
        <strain evidence="6 7">DSM 27099</strain>
    </source>
</reference>
<keyword evidence="2 5" id="KW-0732">Signal</keyword>
<keyword evidence="4" id="KW-0472">Membrane</keyword>
<evidence type="ECO:0000256" key="4">
    <source>
        <dbReference type="SAM" id="Phobius"/>
    </source>
</evidence>
<keyword evidence="4" id="KW-1133">Transmembrane helix</keyword>
<dbReference type="SUPFAM" id="SSF49313">
    <property type="entry name" value="Cadherin-like"/>
    <property type="match status" value="1"/>
</dbReference>
<evidence type="ECO:0000256" key="3">
    <source>
        <dbReference type="SAM" id="MobiDB-lite"/>
    </source>
</evidence>
<dbReference type="GO" id="GO:0016020">
    <property type="term" value="C:membrane"/>
    <property type="evidence" value="ECO:0007669"/>
    <property type="project" value="InterPro"/>
</dbReference>
<gene>
    <name evidence="6" type="ORF">FHX49_000076</name>
</gene>
<name>A0A7W4V0C8_9MICO</name>
<dbReference type="Pfam" id="PF05345">
    <property type="entry name" value="He_PIG"/>
    <property type="match status" value="1"/>
</dbReference>
<evidence type="ECO:0000256" key="5">
    <source>
        <dbReference type="SAM" id="SignalP"/>
    </source>
</evidence>
<evidence type="ECO:0008006" key="8">
    <source>
        <dbReference type="Google" id="ProtNLM"/>
    </source>
</evidence>
<dbReference type="SMR" id="A0A7W4V0C8"/>
<accession>A0A7W4V0C8</accession>
<dbReference type="RefSeq" id="WP_165142829.1">
    <property type="nucleotide sequence ID" value="NZ_CP049255.1"/>
</dbReference>